<dbReference type="Gramene" id="AUR62001224-RA">
    <property type="protein sequence ID" value="AUR62001224-RA:cds"/>
    <property type="gene ID" value="AUR62001224"/>
</dbReference>
<dbReference type="EnsemblPlants" id="AUR62001224-RA">
    <property type="protein sequence ID" value="AUR62001224-RA:cds"/>
    <property type="gene ID" value="AUR62001224"/>
</dbReference>
<dbReference type="InterPro" id="IPR001128">
    <property type="entry name" value="Cyt_P450"/>
</dbReference>
<reference evidence="10" key="2">
    <citation type="submission" date="2021-03" db="UniProtKB">
        <authorList>
            <consortium name="EnsemblPlants"/>
        </authorList>
    </citation>
    <scope>IDENTIFICATION</scope>
</reference>
<evidence type="ECO:0000313" key="11">
    <source>
        <dbReference type="Proteomes" id="UP000596660"/>
    </source>
</evidence>
<dbReference type="CDD" id="cd11072">
    <property type="entry name" value="CYP71-like"/>
    <property type="match status" value="1"/>
</dbReference>
<dbReference type="InterPro" id="IPR017972">
    <property type="entry name" value="Cyt_P450_CS"/>
</dbReference>
<comment type="cofactor">
    <cofactor evidence="1 8">
        <name>heme</name>
        <dbReference type="ChEBI" id="CHEBI:30413"/>
    </cofactor>
</comment>
<dbReference type="SUPFAM" id="SSF48264">
    <property type="entry name" value="Cytochrome P450"/>
    <property type="match status" value="1"/>
</dbReference>
<dbReference type="Pfam" id="PF00067">
    <property type="entry name" value="p450"/>
    <property type="match status" value="1"/>
</dbReference>
<organism evidence="10 11">
    <name type="scientific">Chenopodium quinoa</name>
    <name type="common">Quinoa</name>
    <dbReference type="NCBI Taxonomy" id="63459"/>
    <lineage>
        <taxon>Eukaryota</taxon>
        <taxon>Viridiplantae</taxon>
        <taxon>Streptophyta</taxon>
        <taxon>Embryophyta</taxon>
        <taxon>Tracheophyta</taxon>
        <taxon>Spermatophyta</taxon>
        <taxon>Magnoliopsida</taxon>
        <taxon>eudicotyledons</taxon>
        <taxon>Gunneridae</taxon>
        <taxon>Pentapetalae</taxon>
        <taxon>Caryophyllales</taxon>
        <taxon>Chenopodiaceae</taxon>
        <taxon>Chenopodioideae</taxon>
        <taxon>Atripliceae</taxon>
        <taxon>Chenopodium</taxon>
    </lineage>
</organism>
<keyword evidence="3 8" id="KW-0349">Heme</keyword>
<dbReference type="FunFam" id="1.10.630.10:FF:000126">
    <property type="entry name" value="Predicted protein"/>
    <property type="match status" value="1"/>
</dbReference>
<dbReference type="GO" id="GO:0016705">
    <property type="term" value="F:oxidoreductase activity, acting on paired donors, with incorporation or reduction of molecular oxygen"/>
    <property type="evidence" value="ECO:0007669"/>
    <property type="project" value="InterPro"/>
</dbReference>
<dbReference type="GO" id="GO:0020037">
    <property type="term" value="F:heme binding"/>
    <property type="evidence" value="ECO:0007669"/>
    <property type="project" value="InterPro"/>
</dbReference>
<evidence type="ECO:0000256" key="1">
    <source>
        <dbReference type="ARBA" id="ARBA00001971"/>
    </source>
</evidence>
<evidence type="ECO:0008006" key="12">
    <source>
        <dbReference type="Google" id="ProtNLM"/>
    </source>
</evidence>
<dbReference type="InterPro" id="IPR036396">
    <property type="entry name" value="Cyt_P450_sf"/>
</dbReference>
<keyword evidence="7 9" id="KW-0503">Monooxygenase</keyword>
<evidence type="ECO:0000256" key="2">
    <source>
        <dbReference type="ARBA" id="ARBA00010617"/>
    </source>
</evidence>
<evidence type="ECO:0000256" key="3">
    <source>
        <dbReference type="ARBA" id="ARBA00022617"/>
    </source>
</evidence>
<dbReference type="GO" id="GO:0005506">
    <property type="term" value="F:iron ion binding"/>
    <property type="evidence" value="ECO:0007669"/>
    <property type="project" value="InterPro"/>
</dbReference>
<keyword evidence="4 8" id="KW-0479">Metal-binding</keyword>
<dbReference type="AlphaFoldDB" id="A0A803KQB8"/>
<dbReference type="PROSITE" id="PS00086">
    <property type="entry name" value="CYTOCHROME_P450"/>
    <property type="match status" value="1"/>
</dbReference>
<evidence type="ECO:0000256" key="4">
    <source>
        <dbReference type="ARBA" id="ARBA00022723"/>
    </source>
</evidence>
<dbReference type="GO" id="GO:0004497">
    <property type="term" value="F:monooxygenase activity"/>
    <property type="evidence" value="ECO:0007669"/>
    <property type="project" value="UniProtKB-KW"/>
</dbReference>
<name>A0A803KQB8_CHEQI</name>
<evidence type="ECO:0000256" key="8">
    <source>
        <dbReference type="PIRSR" id="PIRSR602401-1"/>
    </source>
</evidence>
<dbReference type="Gene3D" id="1.10.630.10">
    <property type="entry name" value="Cytochrome P450"/>
    <property type="match status" value="1"/>
</dbReference>
<dbReference type="InterPro" id="IPR002401">
    <property type="entry name" value="Cyt_P450_E_grp-I"/>
</dbReference>
<sequence>MHQQKKNPPSPRKLPILGNLHQLFGDLPHSSLHKLAKEHGPLMLLQLGSIPTLVISSANVAREIFKPHDLIFSGRPELYSAKRLSYEFNDISFAPYGEYWREVRKIAILELLSAKRVNSFSTVRNEEVNIVINTITRSSSSNTTINLSELMLSLANNVICRVAYGKKFDGEAKNYEILKETQRLLGELNVADFYPWFGWFLNKVNGVDTRLEKNFKELDEFYDEVIQEHIGSITTRREGEHHEDFVDDMFIAGSDTSAATLVWIMTELMKNPSTMKKAQDEVKEVAKGKKRVEENDLPKLKYLKMVIKETLRLHPPVPLLVPRLTTAPCTIIGGYEIPAKTRVFINAKAIAMDPNVWHTPNPNVFKPERFLNSSIEYKGQDFELIPFGVGRRGCPGLGFAVLLIELALANLLYCLDWSLPKEMTRDDIDIVEAVGLTTHKKNPLCLLAAPRSL</sequence>
<comment type="similarity">
    <text evidence="2 9">Belongs to the cytochrome P450 family.</text>
</comment>
<dbReference type="PRINTS" id="PR00385">
    <property type="entry name" value="P450"/>
</dbReference>
<dbReference type="OMA" id="WMGWLNK"/>
<dbReference type="PRINTS" id="PR00463">
    <property type="entry name" value="EP450I"/>
</dbReference>
<keyword evidence="6 8" id="KW-0408">Iron</keyword>
<dbReference type="PANTHER" id="PTHR47955:SF19">
    <property type="entry name" value="CYTOCHROME P450 71A9-LIKE ISOFORM X1"/>
    <property type="match status" value="1"/>
</dbReference>
<keyword evidence="5 9" id="KW-0560">Oxidoreductase</keyword>
<evidence type="ECO:0000256" key="6">
    <source>
        <dbReference type="ARBA" id="ARBA00023004"/>
    </source>
</evidence>
<proteinExistence type="inferred from homology"/>
<feature type="binding site" description="axial binding residue" evidence="8">
    <location>
        <position position="394"/>
    </location>
    <ligand>
        <name>heme</name>
        <dbReference type="ChEBI" id="CHEBI:30413"/>
    </ligand>
    <ligandPart>
        <name>Fe</name>
        <dbReference type="ChEBI" id="CHEBI:18248"/>
    </ligandPart>
</feature>
<evidence type="ECO:0000256" key="7">
    <source>
        <dbReference type="ARBA" id="ARBA00023033"/>
    </source>
</evidence>
<evidence type="ECO:0000256" key="9">
    <source>
        <dbReference type="RuleBase" id="RU000461"/>
    </source>
</evidence>
<evidence type="ECO:0000313" key="10">
    <source>
        <dbReference type="EnsemblPlants" id="AUR62001224-RA:cds"/>
    </source>
</evidence>
<evidence type="ECO:0000256" key="5">
    <source>
        <dbReference type="ARBA" id="ARBA00023002"/>
    </source>
</evidence>
<reference evidence="10" key="1">
    <citation type="journal article" date="2017" name="Nature">
        <title>The genome of Chenopodium quinoa.</title>
        <authorList>
            <person name="Jarvis D.E."/>
            <person name="Ho Y.S."/>
            <person name="Lightfoot D.J."/>
            <person name="Schmoeckel S.M."/>
            <person name="Li B."/>
            <person name="Borm T.J.A."/>
            <person name="Ohyanagi H."/>
            <person name="Mineta K."/>
            <person name="Michell C.T."/>
            <person name="Saber N."/>
            <person name="Kharbatia N.M."/>
            <person name="Rupper R.R."/>
            <person name="Sharp A.R."/>
            <person name="Dally N."/>
            <person name="Boughton B.A."/>
            <person name="Woo Y.H."/>
            <person name="Gao G."/>
            <person name="Schijlen E.G.W.M."/>
            <person name="Guo X."/>
            <person name="Momin A.A."/>
            <person name="Negrao S."/>
            <person name="Al-Babili S."/>
            <person name="Gehring C."/>
            <person name="Roessner U."/>
            <person name="Jung C."/>
            <person name="Murphy K."/>
            <person name="Arold S.T."/>
            <person name="Gojobori T."/>
            <person name="van der Linden C.G."/>
            <person name="van Loo E.N."/>
            <person name="Jellen E.N."/>
            <person name="Maughan P.J."/>
            <person name="Tester M."/>
        </authorList>
    </citation>
    <scope>NUCLEOTIDE SEQUENCE [LARGE SCALE GENOMIC DNA]</scope>
    <source>
        <strain evidence="10">cv. PI 614886</strain>
    </source>
</reference>
<keyword evidence="11" id="KW-1185">Reference proteome</keyword>
<dbReference type="Proteomes" id="UP000596660">
    <property type="component" value="Unplaced"/>
</dbReference>
<dbReference type="PANTHER" id="PTHR47955">
    <property type="entry name" value="CYTOCHROME P450 FAMILY 71 PROTEIN"/>
    <property type="match status" value="1"/>
</dbReference>
<accession>A0A803KQB8</accession>
<protein>
    <recommendedName>
        <fullName evidence="12">Cytochrome P450</fullName>
    </recommendedName>
</protein>